<dbReference type="Proteomes" id="UP000193380">
    <property type="component" value="Unassembled WGS sequence"/>
</dbReference>
<reference evidence="2" key="1">
    <citation type="journal article" date="2014" name="Nat. Commun.">
        <title>The rainbow trout genome provides novel insights into evolution after whole-genome duplication in vertebrates.</title>
        <authorList>
            <person name="Berthelot C."/>
            <person name="Brunet F."/>
            <person name="Chalopin D."/>
            <person name="Juanchich A."/>
            <person name="Bernard M."/>
            <person name="Noel B."/>
            <person name="Bento P."/>
            <person name="Da Silva C."/>
            <person name="Labadie K."/>
            <person name="Alberti A."/>
            <person name="Aury J.M."/>
            <person name="Louis A."/>
            <person name="Dehais P."/>
            <person name="Bardou P."/>
            <person name="Montfort J."/>
            <person name="Klopp C."/>
            <person name="Cabau C."/>
            <person name="Gaspin C."/>
            <person name="Thorgaard G.H."/>
            <person name="Boussaha M."/>
            <person name="Quillet E."/>
            <person name="Guyomard R."/>
            <person name="Galiana D."/>
            <person name="Bobe J."/>
            <person name="Volff J.N."/>
            <person name="Genet C."/>
            <person name="Wincker P."/>
            <person name="Jaillon O."/>
            <person name="Roest Crollius H."/>
            <person name="Guiguen Y."/>
        </authorList>
    </citation>
    <scope>NUCLEOTIDE SEQUENCE [LARGE SCALE GENOMIC DNA]</scope>
</reference>
<keyword evidence="1" id="KW-1133">Transmembrane helix</keyword>
<dbReference type="GO" id="GO:0016020">
    <property type="term" value="C:membrane"/>
    <property type="evidence" value="ECO:0007669"/>
    <property type="project" value="InterPro"/>
</dbReference>
<feature type="transmembrane region" description="Helical" evidence="1">
    <location>
        <begin position="37"/>
        <end position="60"/>
    </location>
</feature>
<dbReference type="GO" id="GO:0031293">
    <property type="term" value="P:membrane protein intracellular domain proteolysis"/>
    <property type="evidence" value="ECO:0007669"/>
    <property type="project" value="TreeGrafter"/>
</dbReference>
<dbReference type="GO" id="GO:0005737">
    <property type="term" value="C:cytoplasm"/>
    <property type="evidence" value="ECO:0007669"/>
    <property type="project" value="TreeGrafter"/>
</dbReference>
<keyword evidence="1" id="KW-0472">Membrane</keyword>
<dbReference type="AlphaFoldDB" id="A0A060Z3P6"/>
<evidence type="ECO:0000256" key="1">
    <source>
        <dbReference type="SAM" id="Phobius"/>
    </source>
</evidence>
<proteinExistence type="predicted"/>
<dbReference type="STRING" id="8022.A0A060Z3P6"/>
<evidence type="ECO:0008006" key="4">
    <source>
        <dbReference type="Google" id="ProtNLM"/>
    </source>
</evidence>
<dbReference type="PANTHER" id="PTHR13325">
    <property type="entry name" value="PROTEASE M50 MEMBRANE-BOUND TRANSCRIPTION FACTOR SITE 2 PROTEASE"/>
    <property type="match status" value="1"/>
</dbReference>
<dbReference type="PaxDb" id="8022-A0A060Z3P6"/>
<sequence length="121" mass="13400">MWLGSKGLSLSPFHIRWQTSLFNRLFSRCARINPHALYLWFTSGLVFGLVSMCGSVVLLIRTLQQTVHQMTSDHPQGANQQTLQVVVPGINLPVSQLAYFFSALLVSGVIHELGHAVAAIR</sequence>
<accession>A0A060Z3P6</accession>
<dbReference type="GO" id="GO:1905897">
    <property type="term" value="P:regulation of response to endoplasmic reticulum stress"/>
    <property type="evidence" value="ECO:0007669"/>
    <property type="project" value="TreeGrafter"/>
</dbReference>
<gene>
    <name evidence="2" type="ORF">GSONMT00063713001</name>
</gene>
<protein>
    <recommendedName>
        <fullName evidence="4">Endopeptidase S2P</fullName>
    </recommendedName>
</protein>
<organism evidence="2 3">
    <name type="scientific">Oncorhynchus mykiss</name>
    <name type="common">Rainbow trout</name>
    <name type="synonym">Salmo gairdneri</name>
    <dbReference type="NCBI Taxonomy" id="8022"/>
    <lineage>
        <taxon>Eukaryota</taxon>
        <taxon>Metazoa</taxon>
        <taxon>Chordata</taxon>
        <taxon>Craniata</taxon>
        <taxon>Vertebrata</taxon>
        <taxon>Euteleostomi</taxon>
        <taxon>Actinopterygii</taxon>
        <taxon>Neopterygii</taxon>
        <taxon>Teleostei</taxon>
        <taxon>Protacanthopterygii</taxon>
        <taxon>Salmoniformes</taxon>
        <taxon>Salmonidae</taxon>
        <taxon>Salmoninae</taxon>
        <taxon>Oncorhynchus</taxon>
    </lineage>
</organism>
<keyword evidence="1" id="KW-0812">Transmembrane</keyword>
<evidence type="ECO:0000313" key="3">
    <source>
        <dbReference type="Proteomes" id="UP000193380"/>
    </source>
</evidence>
<dbReference type="InterPro" id="IPR001193">
    <property type="entry name" value="MBTPS2"/>
</dbReference>
<dbReference type="GO" id="GO:0004222">
    <property type="term" value="F:metalloendopeptidase activity"/>
    <property type="evidence" value="ECO:0007669"/>
    <property type="project" value="InterPro"/>
</dbReference>
<dbReference type="EMBL" id="FR938951">
    <property type="protein sequence ID" value="CDQ98636.1"/>
    <property type="molecule type" value="Genomic_DNA"/>
</dbReference>
<dbReference type="PANTHER" id="PTHR13325:SF3">
    <property type="entry name" value="MEMBRANE-BOUND TRANSCRIPTION FACTOR SITE-2 PROTEASE"/>
    <property type="match status" value="1"/>
</dbReference>
<dbReference type="PRINTS" id="PR01000">
    <property type="entry name" value="SREBPS2PTASE"/>
</dbReference>
<reference evidence="2" key="2">
    <citation type="submission" date="2014-03" db="EMBL/GenBank/DDBJ databases">
        <authorList>
            <person name="Genoscope - CEA"/>
        </authorList>
    </citation>
    <scope>NUCLEOTIDE SEQUENCE</scope>
</reference>
<evidence type="ECO:0000313" key="2">
    <source>
        <dbReference type="EMBL" id="CDQ98636.1"/>
    </source>
</evidence>
<name>A0A060Z3P6_ONCMY</name>
<dbReference type="MEROPS" id="M50.001"/>